<reference evidence="1" key="2">
    <citation type="journal article" date="2015" name="Fish Shellfish Immunol.">
        <title>Early steps in the European eel (Anguilla anguilla)-Vibrio vulnificus interaction in the gills: Role of the RtxA13 toxin.</title>
        <authorList>
            <person name="Callol A."/>
            <person name="Pajuelo D."/>
            <person name="Ebbesson L."/>
            <person name="Teles M."/>
            <person name="MacKenzie S."/>
            <person name="Amaro C."/>
        </authorList>
    </citation>
    <scope>NUCLEOTIDE SEQUENCE</scope>
</reference>
<accession>A0A0E9TQG9</accession>
<proteinExistence type="predicted"/>
<dbReference type="AlphaFoldDB" id="A0A0E9TQG9"/>
<organism evidence="1">
    <name type="scientific">Anguilla anguilla</name>
    <name type="common">European freshwater eel</name>
    <name type="synonym">Muraena anguilla</name>
    <dbReference type="NCBI Taxonomy" id="7936"/>
    <lineage>
        <taxon>Eukaryota</taxon>
        <taxon>Metazoa</taxon>
        <taxon>Chordata</taxon>
        <taxon>Craniata</taxon>
        <taxon>Vertebrata</taxon>
        <taxon>Euteleostomi</taxon>
        <taxon>Actinopterygii</taxon>
        <taxon>Neopterygii</taxon>
        <taxon>Teleostei</taxon>
        <taxon>Anguilliformes</taxon>
        <taxon>Anguillidae</taxon>
        <taxon>Anguilla</taxon>
    </lineage>
</organism>
<protein>
    <submittedName>
        <fullName evidence="1">Uncharacterized protein</fullName>
    </submittedName>
</protein>
<dbReference type="EMBL" id="GBXM01052870">
    <property type="protein sequence ID" value="JAH55707.1"/>
    <property type="molecule type" value="Transcribed_RNA"/>
</dbReference>
<reference evidence="1" key="1">
    <citation type="submission" date="2014-11" db="EMBL/GenBank/DDBJ databases">
        <authorList>
            <person name="Amaro Gonzalez C."/>
        </authorList>
    </citation>
    <scope>NUCLEOTIDE SEQUENCE</scope>
</reference>
<evidence type="ECO:0000313" key="1">
    <source>
        <dbReference type="EMBL" id="JAH55707.1"/>
    </source>
</evidence>
<sequence>MLIFIISDCFVQKCLSLYLYTGQRPSFLNAHKRSDDNQKQPYSID</sequence>
<name>A0A0E9TQG9_ANGAN</name>